<name>A0A200RDC9_MACCD</name>
<comment type="caution">
    <text evidence="1">The sequence shown here is derived from an EMBL/GenBank/DDBJ whole genome shotgun (WGS) entry which is preliminary data.</text>
</comment>
<dbReference type="InParanoid" id="A0A200RDC9"/>
<gene>
    <name evidence="1" type="ORF">BVC80_881g62</name>
</gene>
<dbReference type="EMBL" id="MVGT01000059">
    <property type="protein sequence ID" value="OVA20701.1"/>
    <property type="molecule type" value="Genomic_DNA"/>
</dbReference>
<dbReference type="Proteomes" id="UP000195402">
    <property type="component" value="Unassembled WGS sequence"/>
</dbReference>
<sequence length="59" mass="6521">MKERNTTSKLKCILVKCASQAKAYGSCVAEKVPQVEQNMCLKEFLALKACMQNVVRGKA</sequence>
<proteinExistence type="predicted"/>
<dbReference type="OrthoDB" id="3821113at2759"/>
<dbReference type="PANTHER" id="PTHR34561">
    <property type="entry name" value="NADH DEHYDROGENASE [UBIQUINONE] 1 ALPHA SUBCOMPLEX ASSEMBLY FACTOR 8"/>
    <property type="match status" value="1"/>
</dbReference>
<dbReference type="STRING" id="56857.A0A200RDC9"/>
<keyword evidence="2" id="KW-1185">Reference proteome</keyword>
<protein>
    <recommendedName>
        <fullName evidence="3">IMS import disulfide relay-system CHCH-CHCH-like Cx9C domain-containing protein</fullName>
    </recommendedName>
</protein>
<organism evidence="1 2">
    <name type="scientific">Macleaya cordata</name>
    <name type="common">Five-seeded plume-poppy</name>
    <name type="synonym">Bocconia cordata</name>
    <dbReference type="NCBI Taxonomy" id="56857"/>
    <lineage>
        <taxon>Eukaryota</taxon>
        <taxon>Viridiplantae</taxon>
        <taxon>Streptophyta</taxon>
        <taxon>Embryophyta</taxon>
        <taxon>Tracheophyta</taxon>
        <taxon>Spermatophyta</taxon>
        <taxon>Magnoliopsida</taxon>
        <taxon>Ranunculales</taxon>
        <taxon>Papaveraceae</taxon>
        <taxon>Papaveroideae</taxon>
        <taxon>Macleaya</taxon>
    </lineage>
</organism>
<reference evidence="1 2" key="1">
    <citation type="journal article" date="2017" name="Mol. Plant">
        <title>The Genome of Medicinal Plant Macleaya cordata Provides New Insights into Benzylisoquinoline Alkaloids Metabolism.</title>
        <authorList>
            <person name="Liu X."/>
            <person name="Liu Y."/>
            <person name="Huang P."/>
            <person name="Ma Y."/>
            <person name="Qing Z."/>
            <person name="Tang Q."/>
            <person name="Cao H."/>
            <person name="Cheng P."/>
            <person name="Zheng Y."/>
            <person name="Yuan Z."/>
            <person name="Zhou Y."/>
            <person name="Liu J."/>
            <person name="Tang Z."/>
            <person name="Zhuo Y."/>
            <person name="Zhang Y."/>
            <person name="Yu L."/>
            <person name="Huang J."/>
            <person name="Yang P."/>
            <person name="Peng Q."/>
            <person name="Zhang J."/>
            <person name="Jiang W."/>
            <person name="Zhang Z."/>
            <person name="Lin K."/>
            <person name="Ro D.K."/>
            <person name="Chen X."/>
            <person name="Xiong X."/>
            <person name="Shang Y."/>
            <person name="Huang S."/>
            <person name="Zeng J."/>
        </authorList>
    </citation>
    <scope>NUCLEOTIDE SEQUENCE [LARGE SCALE GENOMIC DNA]</scope>
    <source>
        <strain evidence="2">cv. BLH2017</strain>
        <tissue evidence="1">Root</tissue>
    </source>
</reference>
<evidence type="ECO:0000313" key="2">
    <source>
        <dbReference type="Proteomes" id="UP000195402"/>
    </source>
</evidence>
<dbReference type="GO" id="GO:0032981">
    <property type="term" value="P:mitochondrial respiratory chain complex I assembly"/>
    <property type="evidence" value="ECO:0007669"/>
    <property type="project" value="InterPro"/>
</dbReference>
<dbReference type="AlphaFoldDB" id="A0A200RDC9"/>
<dbReference type="OMA" id="MQNMVLY"/>
<evidence type="ECO:0008006" key="3">
    <source>
        <dbReference type="Google" id="ProtNLM"/>
    </source>
</evidence>
<dbReference type="GO" id="GO:0005739">
    <property type="term" value="C:mitochondrion"/>
    <property type="evidence" value="ECO:0007669"/>
    <property type="project" value="InterPro"/>
</dbReference>
<accession>A0A200RDC9</accession>
<dbReference type="InterPro" id="IPR034595">
    <property type="entry name" value="NDUFAF8"/>
</dbReference>
<evidence type="ECO:0000313" key="1">
    <source>
        <dbReference type="EMBL" id="OVA20701.1"/>
    </source>
</evidence>
<dbReference type="PANTHER" id="PTHR34561:SF1">
    <property type="entry name" value="NADH DEHYDROGENASE [UBIQUINONE] 1 ALPHA SUBCOMPLEX ASSEMBLY FACTOR 8"/>
    <property type="match status" value="1"/>
</dbReference>